<reference evidence="1" key="1">
    <citation type="submission" date="2014-11" db="EMBL/GenBank/DDBJ databases">
        <authorList>
            <person name="Otto D Thomas"/>
            <person name="Naeem Raeece"/>
        </authorList>
    </citation>
    <scope>NUCLEOTIDE SEQUENCE</scope>
</reference>
<organism evidence="1">
    <name type="scientific">Chromera velia CCMP2878</name>
    <dbReference type="NCBI Taxonomy" id="1169474"/>
    <lineage>
        <taxon>Eukaryota</taxon>
        <taxon>Sar</taxon>
        <taxon>Alveolata</taxon>
        <taxon>Colpodellida</taxon>
        <taxon>Chromeraceae</taxon>
        <taxon>Chromera</taxon>
    </lineage>
</organism>
<sequence length="79" mass="8676">MSAVDRTMEGEAKMFLKRVVERLSEKWGQHVSKTCGRIRAQLQIAHVKAASAYIWGTRGVQGEGWEKGGVGSVLVMTEG</sequence>
<accession>A0A0G4FC00</accession>
<proteinExistence type="predicted"/>
<gene>
    <name evidence="1" type="ORF">Cvel_16252</name>
</gene>
<name>A0A0G4FC00_9ALVE</name>
<dbReference type="EMBL" id="CDMZ01000268">
    <property type="protein sequence ID" value="CEM10602.1"/>
    <property type="molecule type" value="Genomic_DNA"/>
</dbReference>
<dbReference type="AlphaFoldDB" id="A0A0G4FC00"/>
<dbReference type="VEuPathDB" id="CryptoDB:Cvel_16252"/>
<evidence type="ECO:0000313" key="1">
    <source>
        <dbReference type="EMBL" id="CEM10602.1"/>
    </source>
</evidence>
<protein>
    <submittedName>
        <fullName evidence="1">Uncharacterized protein</fullName>
    </submittedName>
</protein>